<keyword evidence="15" id="KW-0175">Coiled coil</keyword>
<dbReference type="Gene3D" id="2.130.10.10">
    <property type="entry name" value="YVTN repeat-like/Quinoprotein amine dehydrogenase"/>
    <property type="match status" value="2"/>
</dbReference>
<protein>
    <recommendedName>
        <fullName evidence="3">histidine kinase</fullName>
        <ecNumber evidence="3">2.7.13.3</ecNumber>
    </recommendedName>
</protein>
<dbReference type="FunFam" id="1.10.287.130:FF:000003">
    <property type="entry name" value="Histidine kinase"/>
    <property type="match status" value="1"/>
</dbReference>
<organism evidence="18 19">
    <name type="scientific">Pseudoalteromonas luteoviolacea (strain 2ta16)</name>
    <dbReference type="NCBI Taxonomy" id="1353533"/>
    <lineage>
        <taxon>Bacteria</taxon>
        <taxon>Pseudomonadati</taxon>
        <taxon>Pseudomonadota</taxon>
        <taxon>Gammaproteobacteria</taxon>
        <taxon>Alteromonadales</taxon>
        <taxon>Pseudoalteromonadaceae</taxon>
        <taxon>Pseudoalteromonas</taxon>
    </lineage>
</organism>
<evidence type="ECO:0000256" key="10">
    <source>
        <dbReference type="ARBA" id="ARBA00022840"/>
    </source>
</evidence>
<evidence type="ECO:0000256" key="12">
    <source>
        <dbReference type="ARBA" id="ARBA00023012"/>
    </source>
</evidence>
<evidence type="ECO:0000256" key="3">
    <source>
        <dbReference type="ARBA" id="ARBA00012438"/>
    </source>
</evidence>
<dbReference type="InterPro" id="IPR001789">
    <property type="entry name" value="Sig_transdc_resp-reg_receiver"/>
</dbReference>
<evidence type="ECO:0000256" key="7">
    <source>
        <dbReference type="ARBA" id="ARBA00022692"/>
    </source>
</evidence>
<name>V4I454_PSEL2</name>
<evidence type="ECO:0000256" key="5">
    <source>
        <dbReference type="ARBA" id="ARBA00022553"/>
    </source>
</evidence>
<dbReference type="PANTHER" id="PTHR45339">
    <property type="entry name" value="HYBRID SIGNAL TRANSDUCTION HISTIDINE KINASE J"/>
    <property type="match status" value="1"/>
</dbReference>
<evidence type="ECO:0000256" key="13">
    <source>
        <dbReference type="ARBA" id="ARBA00023136"/>
    </source>
</evidence>
<evidence type="ECO:0000313" key="18">
    <source>
        <dbReference type="EMBL" id="ESP95029.1"/>
    </source>
</evidence>
<keyword evidence="10" id="KW-0067">ATP-binding</keyword>
<dbReference type="SUPFAM" id="SSF63829">
    <property type="entry name" value="Calcium-dependent phosphotriesterase"/>
    <property type="match status" value="3"/>
</dbReference>
<evidence type="ECO:0000256" key="2">
    <source>
        <dbReference type="ARBA" id="ARBA00004651"/>
    </source>
</evidence>
<accession>V4I454</accession>
<evidence type="ECO:0000256" key="6">
    <source>
        <dbReference type="ARBA" id="ARBA00022679"/>
    </source>
</evidence>
<dbReference type="GO" id="GO:0005524">
    <property type="term" value="F:ATP binding"/>
    <property type="evidence" value="ECO:0007669"/>
    <property type="project" value="UniProtKB-KW"/>
</dbReference>
<dbReference type="CDD" id="cd16922">
    <property type="entry name" value="HATPase_EvgS-ArcB-TorS-like"/>
    <property type="match status" value="1"/>
</dbReference>
<keyword evidence="13" id="KW-0472">Membrane</keyword>
<dbReference type="Pfam" id="PF07495">
    <property type="entry name" value="Y_Y_Y"/>
    <property type="match status" value="1"/>
</dbReference>
<dbReference type="InterPro" id="IPR003594">
    <property type="entry name" value="HATPase_dom"/>
</dbReference>
<dbReference type="InterPro" id="IPR005467">
    <property type="entry name" value="His_kinase_dom"/>
</dbReference>
<keyword evidence="4" id="KW-1003">Cell membrane</keyword>
<dbReference type="InterPro" id="IPR036097">
    <property type="entry name" value="HisK_dim/P_sf"/>
</dbReference>
<dbReference type="CDD" id="cd00082">
    <property type="entry name" value="HisKA"/>
    <property type="match status" value="1"/>
</dbReference>
<keyword evidence="8" id="KW-0547">Nucleotide-binding</keyword>
<evidence type="ECO:0000256" key="11">
    <source>
        <dbReference type="ARBA" id="ARBA00022989"/>
    </source>
</evidence>
<reference evidence="18 19" key="1">
    <citation type="submission" date="2013-07" db="EMBL/GenBank/DDBJ databases">
        <title>Draft genome sequence of Pseudoalteromonas luteoviolacea 2ta16.</title>
        <authorList>
            <person name="Allen E.E."/>
            <person name="Azam F."/>
            <person name="Podell S."/>
        </authorList>
    </citation>
    <scope>NUCLEOTIDE SEQUENCE [LARGE SCALE GENOMIC DNA]</scope>
    <source>
        <strain evidence="18 19">2ta16</strain>
    </source>
</reference>
<dbReference type="PATRIC" id="fig|1353533.3.peg.589"/>
<dbReference type="SMART" id="SM00388">
    <property type="entry name" value="HisKA"/>
    <property type="match status" value="1"/>
</dbReference>
<dbReference type="InterPro" id="IPR036890">
    <property type="entry name" value="HATPase_C_sf"/>
</dbReference>
<dbReference type="CDD" id="cd00156">
    <property type="entry name" value="REC"/>
    <property type="match status" value="1"/>
</dbReference>
<evidence type="ECO:0000256" key="1">
    <source>
        <dbReference type="ARBA" id="ARBA00000085"/>
    </source>
</evidence>
<keyword evidence="6" id="KW-0808">Transferase</keyword>
<keyword evidence="12" id="KW-0902">Two-component regulatory system</keyword>
<dbReference type="Pfam" id="PF02518">
    <property type="entry name" value="HATPase_c"/>
    <property type="match status" value="1"/>
</dbReference>
<dbReference type="GO" id="GO:0005886">
    <property type="term" value="C:plasma membrane"/>
    <property type="evidence" value="ECO:0007669"/>
    <property type="project" value="UniProtKB-SubCell"/>
</dbReference>
<dbReference type="SMART" id="SM00448">
    <property type="entry name" value="REC"/>
    <property type="match status" value="2"/>
</dbReference>
<dbReference type="Pfam" id="PF07494">
    <property type="entry name" value="Reg_prop"/>
    <property type="match status" value="5"/>
</dbReference>
<dbReference type="SUPFAM" id="SSF47384">
    <property type="entry name" value="Homodimeric domain of signal transducing histidine kinase"/>
    <property type="match status" value="1"/>
</dbReference>
<dbReference type="PANTHER" id="PTHR45339:SF5">
    <property type="entry name" value="HISTIDINE KINASE"/>
    <property type="match status" value="1"/>
</dbReference>
<dbReference type="EC" id="2.7.13.3" evidence="3"/>
<dbReference type="Proteomes" id="UP000017820">
    <property type="component" value="Unassembled WGS sequence"/>
</dbReference>
<keyword evidence="7" id="KW-0812">Transmembrane</keyword>
<feature type="modified residue" description="4-aspartylphosphate" evidence="14">
    <location>
        <position position="1315"/>
    </location>
</feature>
<dbReference type="CDD" id="cd00146">
    <property type="entry name" value="PKD"/>
    <property type="match status" value="1"/>
</dbReference>
<evidence type="ECO:0000256" key="8">
    <source>
        <dbReference type="ARBA" id="ARBA00022741"/>
    </source>
</evidence>
<dbReference type="Pfam" id="PF00512">
    <property type="entry name" value="HisKA"/>
    <property type="match status" value="1"/>
</dbReference>
<evidence type="ECO:0000313" key="19">
    <source>
        <dbReference type="Proteomes" id="UP000017820"/>
    </source>
</evidence>
<dbReference type="Gene3D" id="3.40.50.2300">
    <property type="match status" value="2"/>
</dbReference>
<evidence type="ECO:0000259" key="17">
    <source>
        <dbReference type="PROSITE" id="PS50110"/>
    </source>
</evidence>
<dbReference type="CDD" id="cd17546">
    <property type="entry name" value="REC_hyHK_CKI1_RcsC-like"/>
    <property type="match status" value="1"/>
</dbReference>
<dbReference type="SUPFAM" id="SSF52172">
    <property type="entry name" value="CheY-like"/>
    <property type="match status" value="2"/>
</dbReference>
<dbReference type="PROSITE" id="PS50110">
    <property type="entry name" value="RESPONSE_REGULATORY"/>
    <property type="match status" value="2"/>
</dbReference>
<feature type="domain" description="Response regulatory" evidence="17">
    <location>
        <begin position="1262"/>
        <end position="1385"/>
    </location>
</feature>
<feature type="domain" description="Response regulatory" evidence="17">
    <location>
        <begin position="1115"/>
        <end position="1231"/>
    </location>
</feature>
<dbReference type="EMBL" id="AUSV01000008">
    <property type="protein sequence ID" value="ESP95029.1"/>
    <property type="molecule type" value="Genomic_DNA"/>
</dbReference>
<evidence type="ECO:0000256" key="14">
    <source>
        <dbReference type="PROSITE-ProRule" id="PRU00169"/>
    </source>
</evidence>
<dbReference type="Gene3D" id="1.10.287.130">
    <property type="match status" value="1"/>
</dbReference>
<evidence type="ECO:0000256" key="9">
    <source>
        <dbReference type="ARBA" id="ARBA00022777"/>
    </source>
</evidence>
<dbReference type="FunFam" id="3.30.565.10:FF:000010">
    <property type="entry name" value="Sensor histidine kinase RcsC"/>
    <property type="match status" value="1"/>
</dbReference>
<dbReference type="SUPFAM" id="SSF55874">
    <property type="entry name" value="ATPase domain of HSP90 chaperone/DNA topoisomerase II/histidine kinase"/>
    <property type="match status" value="1"/>
</dbReference>
<evidence type="ECO:0000256" key="4">
    <source>
        <dbReference type="ARBA" id="ARBA00022475"/>
    </source>
</evidence>
<dbReference type="PRINTS" id="PR00344">
    <property type="entry name" value="BCTRLSENSOR"/>
</dbReference>
<comment type="caution">
    <text evidence="18">The sequence shown here is derived from an EMBL/GenBank/DDBJ whole genome shotgun (WGS) entry which is preliminary data.</text>
</comment>
<comment type="catalytic activity">
    <reaction evidence="1">
        <text>ATP + protein L-histidine = ADP + protein N-phospho-L-histidine.</text>
        <dbReference type="EC" id="2.7.13.3"/>
    </reaction>
</comment>
<sequence length="1393" mass="155903">MSRLNSLRLIKLLMGKRLIVLYTFWVIVTAAPSICFGNIPVLSNQYSVKKLTAEDGFVSSEIYSIIQDQQGLLWFGTAENGVMRYDGRKVTLFEFDSETMNGLSHNDAGNLMLDRSGDIWIGTWGGGANRYDPKTGQFENFIHDSKRTDSIAANRIQSLLHDLDGSIWLGSYDNGLSRYLGGDKFEHIKKTTNTSLGLSHNRIWDIENHDIQSLWVATSYGLNLYDKENNTYRYFFPDPENSTPTGANEIRHVLKSSKGHIYVGTQQGPFILDHKRGTFSEIGVVDGKHLGQVNSMIEDHEGYIWFITSRGAFRLSQGNGQLVQLDLEHNSGLRIIFEDNANTIWITNELQGIFKLVPHRKFKSIDNPELTTPNGITVDHQGDILVANSKSELFKWSVASQTLDMLIPAVFTSEKGFSENRLLERPVLYLDQENTLWMAQDEGLAKINLETKQSEIITYPKTAMNHEQFREIRALCVDNQGILWIGTYKNGVYLYDPLKKTFKHMGTSFGLSHLEVLTIYQDNSKNIWVGTGNGVNRWVESSQEFQSFVNSPYQANSLLGSIVQDIYETKDGSIWVATQQGLNLYQADQDNFTHFNMQNGLPSNLIRAISDDRQGNLWLTTNKGVTKFSPSSGQVINFDSRNGLLGLNYYPSSLIKGKNDTLFTNSQRGVEYFSTLVQQSTLNDPGIVLTGFNKMGLPINLDTPYSYVTDIYVSYLDYIFSLEFSVLDFLSPNKNQYAYKLEGYDDNWIEIGNRNTASFTNLDGGTYKFQVKATNSNGEWGSKTLSINVHVSPPPWKTWWAYSLYVLLVASSIFAVIYLRTKLQKAEISRQKQFVVQLEEQVSEKTASLETQARRLEEALKKAEEATRLKSEFLANMSHEIRTPMNGVIGMLELLKKSGLSSTQAHSVNIASTSAHSLLSLINDILDFSKIEADKLELEYVNFDLRQLLENLAESMALSAQTKGVSIILDFADLDSSIVKSDPGRIRQIITNIVSNAIKFTDQGEIVLSATLEPDKEAQGYIFTCKIQDTGIGIPEEKLTTLFDSFIQVDASTTRKYGGTGLGLSITKNLCQLLNGDVNVSSTVGVGSCFEVTCAVSKSDELSPTTVNLSGYNITALLVDSIVSSNKAIRRQLEVWGVTVFDATNADQALRVISKRQIDIVFFNKSLPSMDGELLAKEIRKHEQNNNVKLVMMTLLKEQYTAIESCTVKLDGYFSKPTTKQDLLNALSTICADIRHYLDRPKIIEESNKGGKNQGSWAAKTRILLVEDNKVNQMVAMRILDSIGLVVDIAENGLEALDKIKAAEGEQPYTAILMDCQMPKMDGYETTKNIRAANAGAIHSNIPIIAMTANAMQGDRQKCLDAGMDDYITKPIETDKVIEKLEYWINNNGNRSA</sequence>
<feature type="domain" description="Histidine kinase" evidence="16">
    <location>
        <begin position="876"/>
        <end position="1098"/>
    </location>
</feature>
<dbReference type="InterPro" id="IPR013783">
    <property type="entry name" value="Ig-like_fold"/>
</dbReference>
<keyword evidence="5 14" id="KW-0597">Phosphoprotein</keyword>
<dbReference type="Gene3D" id="2.60.40.10">
    <property type="entry name" value="Immunoglobulins"/>
    <property type="match status" value="1"/>
</dbReference>
<dbReference type="InterPro" id="IPR003661">
    <property type="entry name" value="HisK_dim/P_dom"/>
</dbReference>
<comment type="caution">
    <text evidence="14">Lacks conserved residue(s) required for the propagation of feature annotation.</text>
</comment>
<keyword evidence="11" id="KW-1133">Transmembrane helix</keyword>
<comment type="subcellular location">
    <subcellularLocation>
        <location evidence="2">Cell membrane</location>
        <topology evidence="2">Multi-pass membrane protein</topology>
    </subcellularLocation>
</comment>
<dbReference type="PROSITE" id="PS50109">
    <property type="entry name" value="HIS_KIN"/>
    <property type="match status" value="1"/>
</dbReference>
<dbReference type="Gene3D" id="3.30.565.10">
    <property type="entry name" value="Histidine kinase-like ATPase, C-terminal domain"/>
    <property type="match status" value="1"/>
</dbReference>
<dbReference type="InterPro" id="IPR011006">
    <property type="entry name" value="CheY-like_superfamily"/>
</dbReference>
<feature type="coiled-coil region" evidence="15">
    <location>
        <begin position="839"/>
        <end position="876"/>
    </location>
</feature>
<dbReference type="InterPro" id="IPR004358">
    <property type="entry name" value="Sig_transdc_His_kin-like_C"/>
</dbReference>
<keyword evidence="9 18" id="KW-0418">Kinase</keyword>
<proteinExistence type="predicted"/>
<dbReference type="InterPro" id="IPR011110">
    <property type="entry name" value="Reg_prop"/>
</dbReference>
<evidence type="ECO:0000259" key="16">
    <source>
        <dbReference type="PROSITE" id="PS50109"/>
    </source>
</evidence>
<gene>
    <name evidence="18" type="ORF">PL2TA16_04585</name>
</gene>
<dbReference type="GO" id="GO:0000155">
    <property type="term" value="F:phosphorelay sensor kinase activity"/>
    <property type="evidence" value="ECO:0007669"/>
    <property type="project" value="InterPro"/>
</dbReference>
<evidence type="ECO:0000256" key="15">
    <source>
        <dbReference type="SAM" id="Coils"/>
    </source>
</evidence>
<dbReference type="InterPro" id="IPR015943">
    <property type="entry name" value="WD40/YVTN_repeat-like_dom_sf"/>
</dbReference>
<dbReference type="Pfam" id="PF00072">
    <property type="entry name" value="Response_reg"/>
    <property type="match status" value="2"/>
</dbReference>
<dbReference type="SMART" id="SM00387">
    <property type="entry name" value="HATPase_c"/>
    <property type="match status" value="1"/>
</dbReference>
<dbReference type="InterPro" id="IPR011123">
    <property type="entry name" value="Y_Y_Y"/>
</dbReference>